<gene>
    <name evidence="1" type="ORF">H4S07_002808</name>
</gene>
<organism evidence="1 2">
    <name type="scientific">Coemansia furcata</name>
    <dbReference type="NCBI Taxonomy" id="417177"/>
    <lineage>
        <taxon>Eukaryota</taxon>
        <taxon>Fungi</taxon>
        <taxon>Fungi incertae sedis</taxon>
        <taxon>Zoopagomycota</taxon>
        <taxon>Kickxellomycotina</taxon>
        <taxon>Kickxellomycetes</taxon>
        <taxon>Kickxellales</taxon>
        <taxon>Kickxellaceae</taxon>
        <taxon>Coemansia</taxon>
    </lineage>
</organism>
<proteinExistence type="predicted"/>
<name>A0ACC1LJD1_9FUNG</name>
<dbReference type="Proteomes" id="UP001140096">
    <property type="component" value="Unassembled WGS sequence"/>
</dbReference>
<reference evidence="1" key="1">
    <citation type="submission" date="2022-07" db="EMBL/GenBank/DDBJ databases">
        <title>Phylogenomic reconstructions and comparative analyses of Kickxellomycotina fungi.</title>
        <authorList>
            <person name="Reynolds N.K."/>
            <person name="Stajich J.E."/>
            <person name="Barry K."/>
            <person name="Grigoriev I.V."/>
            <person name="Crous P."/>
            <person name="Smith M.E."/>
        </authorList>
    </citation>
    <scope>NUCLEOTIDE SEQUENCE</scope>
    <source>
        <strain evidence="1">CBS 102833</strain>
    </source>
</reference>
<evidence type="ECO:0000313" key="2">
    <source>
        <dbReference type="Proteomes" id="UP001140096"/>
    </source>
</evidence>
<evidence type="ECO:0000313" key="1">
    <source>
        <dbReference type="EMBL" id="KAJ2810192.1"/>
    </source>
</evidence>
<dbReference type="EMBL" id="JANBUP010000778">
    <property type="protein sequence ID" value="KAJ2810192.1"/>
    <property type="molecule type" value="Genomic_DNA"/>
</dbReference>
<feature type="non-terminal residue" evidence="1">
    <location>
        <position position="239"/>
    </location>
</feature>
<accession>A0ACC1LJD1</accession>
<keyword evidence="2" id="KW-1185">Reference proteome</keyword>
<sequence>MSESSHQHNHTPDDDGSTADTCRGSSRERNKQRAQRRRERETSEERTQRREIERQRAALRRHNETPAERDARRLNGRVRAMRRRENETEDERLHRRELNRIRMAERRRSLRQPTTAPGSSDAGSPPPPSGEPSEHHADMQSATLSRLPHARELRFRVTPSVSDSPAAANAGLSFPRPRHPHVASSMTAFSSLNMQSDIAMLFHHSPLIPGANVFAPAALGSRMPAYAQASHHHLAFQLP</sequence>
<protein>
    <submittedName>
        <fullName evidence="1">Uncharacterized protein</fullName>
    </submittedName>
</protein>
<comment type="caution">
    <text evidence="1">The sequence shown here is derived from an EMBL/GenBank/DDBJ whole genome shotgun (WGS) entry which is preliminary data.</text>
</comment>